<keyword evidence="4 5" id="KW-0539">Nucleus</keyword>
<dbReference type="Gene3D" id="3.30.70.1730">
    <property type="match status" value="1"/>
</dbReference>
<comment type="subcellular location">
    <subcellularLocation>
        <location evidence="5">Cytoplasm</location>
    </subcellularLocation>
    <subcellularLocation>
        <location evidence="5">Nucleus</location>
        <location evidence="5">Nucleolus</location>
    </subcellularLocation>
</comment>
<dbReference type="InterPro" id="IPR001790">
    <property type="entry name" value="Ribosomal_uL10"/>
</dbReference>
<evidence type="ECO:0000256" key="3">
    <source>
        <dbReference type="ARBA" id="ARBA00022490"/>
    </source>
</evidence>
<evidence type="ECO:0000259" key="7">
    <source>
        <dbReference type="Pfam" id="PF17777"/>
    </source>
</evidence>
<comment type="caution">
    <text evidence="8">The sequence shown here is derived from an EMBL/GenBank/DDBJ whole genome shotgun (WGS) entry which is preliminary data.</text>
</comment>
<dbReference type="Gene3D" id="3.90.105.20">
    <property type="match status" value="1"/>
</dbReference>
<sequence>MPKSKRDKKVSLTKTAKHGMEWKKKLVKDVQEAAQEYDSIYVFRVINMRISGLNELRKKFRDSKMFLGKNKVVALALGKDEKSEMLQDVHKLSERLQGECGLLFTSRKESEVMEEFESFCELDFARSGAPATKTVVLPEGPLEQFAHSLEPHLRSLGMPTALKKGVVTLIRDYTVCKKGKVLTPEQAKILKLLDMKMAEFRVLVDSVYTKPDDFKVVLKLDSSMVEDEEEEEEEVDEDEQETIVDEDMEDDDDEEGGSDE</sequence>
<evidence type="ECO:0000256" key="5">
    <source>
        <dbReference type="RuleBase" id="RU364039"/>
    </source>
</evidence>
<dbReference type="CDD" id="cd05796">
    <property type="entry name" value="Ribosomal_P0_like"/>
    <property type="match status" value="1"/>
</dbReference>
<keyword evidence="9" id="KW-1185">Reference proteome</keyword>
<evidence type="ECO:0000313" key="9">
    <source>
        <dbReference type="Proteomes" id="UP001642540"/>
    </source>
</evidence>
<organism evidence="8 9">
    <name type="scientific">Orchesella dallaii</name>
    <dbReference type="NCBI Taxonomy" id="48710"/>
    <lineage>
        <taxon>Eukaryota</taxon>
        <taxon>Metazoa</taxon>
        <taxon>Ecdysozoa</taxon>
        <taxon>Arthropoda</taxon>
        <taxon>Hexapoda</taxon>
        <taxon>Collembola</taxon>
        <taxon>Entomobryomorpha</taxon>
        <taxon>Entomobryoidea</taxon>
        <taxon>Orchesellidae</taxon>
        <taxon>Orchesellinae</taxon>
        <taxon>Orchesella</taxon>
    </lineage>
</organism>
<dbReference type="InterPro" id="IPR043141">
    <property type="entry name" value="Ribosomal_uL10-like_sf"/>
</dbReference>
<dbReference type="InterPro" id="IPR043164">
    <property type="entry name" value="Ribosomal_uL10-like_insert_sf"/>
</dbReference>
<comment type="subunit">
    <text evidence="5">Associates with the pre-60S ribosomal particle.</text>
</comment>
<evidence type="ECO:0000313" key="8">
    <source>
        <dbReference type="EMBL" id="CAL8089355.1"/>
    </source>
</evidence>
<dbReference type="Pfam" id="PF17777">
    <property type="entry name" value="RL10P_insert"/>
    <property type="match status" value="1"/>
</dbReference>
<dbReference type="PANTHER" id="PTHR45841:SF1">
    <property type="entry name" value="MRNA TURNOVER PROTEIN 4 HOMOLOG"/>
    <property type="match status" value="1"/>
</dbReference>
<evidence type="ECO:0000256" key="6">
    <source>
        <dbReference type="SAM" id="MobiDB-lite"/>
    </source>
</evidence>
<reference evidence="8 9" key="1">
    <citation type="submission" date="2024-08" db="EMBL/GenBank/DDBJ databases">
        <authorList>
            <person name="Cucini C."/>
            <person name="Frati F."/>
        </authorList>
    </citation>
    <scope>NUCLEOTIDE SEQUENCE [LARGE SCALE GENOMIC DNA]</scope>
</reference>
<evidence type="ECO:0000256" key="4">
    <source>
        <dbReference type="ARBA" id="ARBA00023242"/>
    </source>
</evidence>
<dbReference type="Proteomes" id="UP001642540">
    <property type="component" value="Unassembled WGS sequence"/>
</dbReference>
<evidence type="ECO:0000256" key="2">
    <source>
        <dbReference type="ARBA" id="ARBA00008889"/>
    </source>
</evidence>
<comment type="similarity">
    <text evidence="2 5">Belongs to the universal ribosomal protein uL10 family.</text>
</comment>
<name>A0ABP1Q534_9HEXA</name>
<comment type="function">
    <text evidence="1 5">Component of the ribosome assembly machinery. Nuclear paralog of the ribosomal protein P0, it binds pre-60S subunits at an early stage of assembly in the nucleolus, and is replaced by P0 in cytoplasmic pre-60S subunits and mature 80S ribosomes.</text>
</comment>
<gene>
    <name evidence="8" type="ORF">ODALV1_LOCUS7345</name>
</gene>
<dbReference type="InterPro" id="IPR033867">
    <property type="entry name" value="Mrt4"/>
</dbReference>
<keyword evidence="3 5" id="KW-0963">Cytoplasm</keyword>
<keyword evidence="5" id="KW-0690">Ribosome biogenesis</keyword>
<protein>
    <recommendedName>
        <fullName evidence="5">Ribosome assembly factor mrt4</fullName>
    </recommendedName>
</protein>
<proteinExistence type="inferred from homology"/>
<dbReference type="InterPro" id="IPR040637">
    <property type="entry name" value="Ribosomal_uL10-like_insert"/>
</dbReference>
<dbReference type="PANTHER" id="PTHR45841">
    <property type="entry name" value="MRNA TURNOVER PROTEIN 4 MRTO4"/>
    <property type="match status" value="1"/>
</dbReference>
<accession>A0ABP1Q534</accession>
<feature type="region of interest" description="Disordered" evidence="6">
    <location>
        <begin position="223"/>
        <end position="260"/>
    </location>
</feature>
<dbReference type="EMBL" id="CAXLJM020000023">
    <property type="protein sequence ID" value="CAL8089355.1"/>
    <property type="molecule type" value="Genomic_DNA"/>
</dbReference>
<dbReference type="SUPFAM" id="SSF160369">
    <property type="entry name" value="Ribosomal protein L10-like"/>
    <property type="match status" value="1"/>
</dbReference>
<dbReference type="InterPro" id="IPR051742">
    <property type="entry name" value="Ribosome_Assembly_uL10"/>
</dbReference>
<feature type="domain" description="Large ribosomal subunit protein uL10-like insertion" evidence="7">
    <location>
        <begin position="125"/>
        <end position="194"/>
    </location>
</feature>
<dbReference type="Pfam" id="PF00466">
    <property type="entry name" value="Ribosomal_L10"/>
    <property type="match status" value="1"/>
</dbReference>
<evidence type="ECO:0000256" key="1">
    <source>
        <dbReference type="ARBA" id="ARBA00004046"/>
    </source>
</evidence>
<feature type="compositionally biased region" description="Acidic residues" evidence="6">
    <location>
        <begin position="224"/>
        <end position="260"/>
    </location>
</feature>